<dbReference type="AlphaFoldDB" id="A0A0U9HC01"/>
<dbReference type="STRING" id="224999.GCA_001485475_00204"/>
<dbReference type="RefSeq" id="WP_059031327.1">
    <property type="nucleotide sequence ID" value="NZ_DF976999.1"/>
</dbReference>
<name>A0A0U9HC01_9FIRM</name>
<dbReference type="InterPro" id="IPR010633">
    <property type="entry name" value="Phage_lambda_GpZ"/>
</dbReference>
<sequence>MIQIDPKQIERAEILLKDIPNGASKAIVNALNRSVEGARTDAVKKVRERYIIKAKDVSDTIQIKKATYDDLTAIVKASGSPVALSKFKITPSSPPKTRRKKPIIARVTRGGGGPIPGAFVAKMESGHVGVFERVGKARLPIKQLYGPSVPQMLGHESVTEYVEEQARERVEKRLEHEINRLLKGVGK</sequence>
<gene>
    <name evidence="1" type="ORF">TSYNT_548</name>
</gene>
<proteinExistence type="predicted"/>
<dbReference type="Proteomes" id="UP000062160">
    <property type="component" value="Unassembled WGS sequence"/>
</dbReference>
<accession>A0A0U9HC01</accession>
<protein>
    <submittedName>
        <fullName evidence="1">Prophage minor tail protein Z</fullName>
    </submittedName>
</protein>
<keyword evidence="2" id="KW-1185">Reference proteome</keyword>
<evidence type="ECO:0000313" key="2">
    <source>
        <dbReference type="Proteomes" id="UP000062160"/>
    </source>
</evidence>
<evidence type="ECO:0000313" key="1">
    <source>
        <dbReference type="EMBL" id="GAQ24222.1"/>
    </source>
</evidence>
<organism evidence="1">
    <name type="scientific">Tepidanaerobacter syntrophicus</name>
    <dbReference type="NCBI Taxonomy" id="224999"/>
    <lineage>
        <taxon>Bacteria</taxon>
        <taxon>Bacillati</taxon>
        <taxon>Bacillota</taxon>
        <taxon>Clostridia</taxon>
        <taxon>Thermosediminibacterales</taxon>
        <taxon>Tepidanaerobacteraceae</taxon>
        <taxon>Tepidanaerobacter</taxon>
    </lineage>
</organism>
<dbReference type="EMBL" id="DF976999">
    <property type="protein sequence ID" value="GAQ24222.1"/>
    <property type="molecule type" value="Genomic_DNA"/>
</dbReference>
<dbReference type="Pfam" id="PF06763">
    <property type="entry name" value="Minor_tail_Z"/>
    <property type="match status" value="1"/>
</dbReference>
<reference evidence="1" key="1">
    <citation type="journal article" date="2016" name="Genome Announc.">
        <title>Draft Genome Sequence of the Syntrophic Lactate-Degrading Bacterium Tepidanaerobacter syntrophicus JLT.</title>
        <authorList>
            <person name="Matsuura N."/>
            <person name="Ohashi A."/>
            <person name="Tourlousse D.M."/>
            <person name="Sekiguchi Y."/>
        </authorList>
    </citation>
    <scope>NUCLEOTIDE SEQUENCE [LARGE SCALE GENOMIC DNA]</scope>
    <source>
        <strain evidence="1">JL</strain>
    </source>
</reference>